<keyword evidence="2" id="KW-1185">Reference proteome</keyword>
<proteinExistence type="predicted"/>
<evidence type="ECO:0000313" key="1">
    <source>
        <dbReference type="EMBL" id="KAK0387906.1"/>
    </source>
</evidence>
<comment type="caution">
    <text evidence="1">The sequence shown here is derived from an EMBL/GenBank/DDBJ whole genome shotgun (WGS) entry which is preliminary data.</text>
</comment>
<accession>A0AA39GIP0</accession>
<gene>
    <name evidence="1" type="ORF">NLU13_4151</name>
</gene>
<reference evidence="1" key="1">
    <citation type="submission" date="2022-10" db="EMBL/GenBank/DDBJ databases">
        <title>Determination and structural analysis of whole genome sequence of Sarocladium strictum F4-1.</title>
        <authorList>
            <person name="Hu L."/>
            <person name="Jiang Y."/>
        </authorList>
    </citation>
    <scope>NUCLEOTIDE SEQUENCE</scope>
    <source>
        <strain evidence="1">F4-1</strain>
    </source>
</reference>
<dbReference type="AlphaFoldDB" id="A0AA39GIP0"/>
<name>A0AA39GIP0_SARSR</name>
<sequence length="143" mass="16321">MSYCPERDVEKIAKGWSIAMVYSKERLRKIDKLEDTQLDEAVREGRLVLETTCLFVHACVKRGQYVLPLDFWRILHAEYGIVVYPSAMTEDIEPAGLGIDKTFTEAYAGHIVMFGRSNGTVHPPPCPFEYLQEPPPLYQKDPS</sequence>
<dbReference type="Proteomes" id="UP001175261">
    <property type="component" value="Unassembled WGS sequence"/>
</dbReference>
<protein>
    <submittedName>
        <fullName evidence="1">Uncharacterized protein</fullName>
    </submittedName>
</protein>
<dbReference type="EMBL" id="JAPDFR010000003">
    <property type="protein sequence ID" value="KAK0387906.1"/>
    <property type="molecule type" value="Genomic_DNA"/>
</dbReference>
<evidence type="ECO:0000313" key="2">
    <source>
        <dbReference type="Proteomes" id="UP001175261"/>
    </source>
</evidence>
<organism evidence="1 2">
    <name type="scientific">Sarocladium strictum</name>
    <name type="common">Black bundle disease fungus</name>
    <name type="synonym">Acremonium strictum</name>
    <dbReference type="NCBI Taxonomy" id="5046"/>
    <lineage>
        <taxon>Eukaryota</taxon>
        <taxon>Fungi</taxon>
        <taxon>Dikarya</taxon>
        <taxon>Ascomycota</taxon>
        <taxon>Pezizomycotina</taxon>
        <taxon>Sordariomycetes</taxon>
        <taxon>Hypocreomycetidae</taxon>
        <taxon>Hypocreales</taxon>
        <taxon>Sarocladiaceae</taxon>
        <taxon>Sarocladium</taxon>
    </lineage>
</organism>